<dbReference type="InterPro" id="IPR053174">
    <property type="entry name" value="LpxI"/>
</dbReference>
<dbReference type="Gene3D" id="3.40.140.80">
    <property type="match status" value="1"/>
</dbReference>
<dbReference type="Pfam" id="PF17930">
    <property type="entry name" value="LpxI_N"/>
    <property type="match status" value="1"/>
</dbReference>
<dbReference type="PANTHER" id="PTHR39962">
    <property type="entry name" value="BLL4848 PROTEIN"/>
    <property type="match status" value="1"/>
</dbReference>
<dbReference type="Proteomes" id="UP000182284">
    <property type="component" value="Unassembled WGS sequence"/>
</dbReference>
<evidence type="ECO:0000259" key="2">
    <source>
        <dbReference type="Pfam" id="PF17930"/>
    </source>
</evidence>
<evidence type="ECO:0008006" key="5">
    <source>
        <dbReference type="Google" id="ProtNLM"/>
    </source>
</evidence>
<protein>
    <recommendedName>
        <fullName evidence="5">DUF1009 domain-containing protein</fullName>
    </recommendedName>
</protein>
<accession>A0A1G7FLW2</accession>
<feature type="domain" description="LpxI C-terminal" evidence="1">
    <location>
        <begin position="138"/>
        <end position="269"/>
    </location>
</feature>
<dbReference type="OrthoDB" id="9789836at2"/>
<organism evidence="3 4">
    <name type="scientific">Celeribacter baekdonensis</name>
    <dbReference type="NCBI Taxonomy" id="875171"/>
    <lineage>
        <taxon>Bacteria</taxon>
        <taxon>Pseudomonadati</taxon>
        <taxon>Pseudomonadota</taxon>
        <taxon>Alphaproteobacteria</taxon>
        <taxon>Rhodobacterales</taxon>
        <taxon>Roseobacteraceae</taxon>
        <taxon>Celeribacter</taxon>
    </lineage>
</organism>
<gene>
    <name evidence="3" type="ORF">SAMN04488117_101149</name>
</gene>
<reference evidence="3 4" key="1">
    <citation type="submission" date="2016-10" db="EMBL/GenBank/DDBJ databases">
        <authorList>
            <person name="de Groot N.N."/>
        </authorList>
    </citation>
    <scope>NUCLEOTIDE SEQUENCE [LARGE SCALE GENOMIC DNA]</scope>
    <source>
        <strain evidence="3 4">DSM 27375</strain>
    </source>
</reference>
<dbReference type="InterPro" id="IPR043167">
    <property type="entry name" value="LpxI_C_sf"/>
</dbReference>
<evidence type="ECO:0000259" key="1">
    <source>
        <dbReference type="Pfam" id="PF06230"/>
    </source>
</evidence>
<evidence type="ECO:0000313" key="3">
    <source>
        <dbReference type="EMBL" id="SDE76917.1"/>
    </source>
</evidence>
<dbReference type="Gene3D" id="3.40.50.20">
    <property type="match status" value="1"/>
</dbReference>
<feature type="domain" description="LpxI N-terminal" evidence="2">
    <location>
        <begin position="16"/>
        <end position="134"/>
    </location>
</feature>
<dbReference type="Pfam" id="PF06230">
    <property type="entry name" value="LpxI_C"/>
    <property type="match status" value="1"/>
</dbReference>
<dbReference type="EMBL" id="FNBL01000001">
    <property type="protein sequence ID" value="SDE76917.1"/>
    <property type="molecule type" value="Genomic_DNA"/>
</dbReference>
<evidence type="ECO:0000313" key="4">
    <source>
        <dbReference type="Proteomes" id="UP000182284"/>
    </source>
</evidence>
<proteinExistence type="predicted"/>
<dbReference type="RefSeq" id="WP_074640111.1">
    <property type="nucleotide sequence ID" value="NZ_FNBL01000001.1"/>
</dbReference>
<dbReference type="InterPro" id="IPR041255">
    <property type="entry name" value="LpxI_N"/>
</dbReference>
<dbReference type="InterPro" id="IPR010415">
    <property type="entry name" value="LpxI_C"/>
</dbReference>
<sequence length="272" mass="28636">MTPPERHTDRRPVKRTAIIAGSGSLPATLANALVHPVYVTFSDIPVPEGAEHVTARVEKLGKLFKELKARDVVAVSFAGAMARPKINPVLMDRHAVKLAMSLGKGDDGLLREVIAVFESQGFMIRSATEICPDLVLEKGTLWGRKPTAQDEADAARAKAVLDALSPLDVGQGAVCAGGQMLGIETVQGTDAMLAYVAQTPNPLRRAPGVFVKGPKRGQDLRIDMPTIGPDTITAARTAGIGGIVIPAGQVIVLEADAVKARIAEAGMFLKAL</sequence>
<name>A0A1G7FLW2_9RHOB</name>
<dbReference type="AlphaFoldDB" id="A0A1G7FLW2"/>
<dbReference type="PANTHER" id="PTHR39962:SF1">
    <property type="entry name" value="LPXI FAMILY PROTEIN"/>
    <property type="match status" value="1"/>
</dbReference>